<dbReference type="GO" id="GO:0016020">
    <property type="term" value="C:membrane"/>
    <property type="evidence" value="ECO:0007669"/>
    <property type="project" value="InterPro"/>
</dbReference>
<dbReference type="AlphaFoldDB" id="A0A2T4J7M8"/>
<feature type="transmembrane region" description="Helical" evidence="1">
    <location>
        <begin position="238"/>
        <end position="257"/>
    </location>
</feature>
<dbReference type="RefSeq" id="WP_107673836.1">
    <property type="nucleotide sequence ID" value="NZ_PZKE01000011.1"/>
</dbReference>
<evidence type="ECO:0000259" key="2">
    <source>
        <dbReference type="Pfam" id="PF00892"/>
    </source>
</evidence>
<evidence type="ECO:0000313" key="3">
    <source>
        <dbReference type="EMBL" id="PTE13827.1"/>
    </source>
</evidence>
<dbReference type="SUPFAM" id="SSF103481">
    <property type="entry name" value="Multidrug resistance efflux transporter EmrE"/>
    <property type="match status" value="2"/>
</dbReference>
<dbReference type="PANTHER" id="PTHR22911">
    <property type="entry name" value="ACYL-MALONYL CONDENSING ENZYME-RELATED"/>
    <property type="match status" value="1"/>
</dbReference>
<keyword evidence="1" id="KW-0472">Membrane</keyword>
<feature type="transmembrane region" description="Helical" evidence="1">
    <location>
        <begin position="33"/>
        <end position="57"/>
    </location>
</feature>
<protein>
    <recommendedName>
        <fullName evidence="2">EamA domain-containing protein</fullName>
    </recommendedName>
</protein>
<proteinExistence type="predicted"/>
<organism evidence="3 4">
    <name type="scientific">Fuscovulum blasticum DSM 2131</name>
    <dbReference type="NCBI Taxonomy" id="1188250"/>
    <lineage>
        <taxon>Bacteria</taxon>
        <taxon>Pseudomonadati</taxon>
        <taxon>Pseudomonadota</taxon>
        <taxon>Alphaproteobacteria</taxon>
        <taxon>Rhodobacterales</taxon>
        <taxon>Paracoccaceae</taxon>
        <taxon>Pseudogemmobacter</taxon>
    </lineage>
</organism>
<accession>A0A2T4J7M8</accession>
<feature type="domain" description="EamA" evidence="2">
    <location>
        <begin position="150"/>
        <end position="280"/>
    </location>
</feature>
<feature type="transmembrane region" description="Helical" evidence="1">
    <location>
        <begin position="7"/>
        <end position="27"/>
    </location>
</feature>
<keyword evidence="4" id="KW-1185">Reference proteome</keyword>
<sequence length="290" mass="31383">MTEPRPLIGIGLMLLAMAILPFIDVLAKFLGQAGLPIVLVVWARAVFGSLVTLPFALRAAGPAALRPENPFQHLGRALLLFSATFCFFEALKFLPIADALAIFFVNPLVITALSALVLRETVGPRRWAAVAFGFLGTLVIIRPGLVEMNPGTLLALAAGFALGSYFVMTRAMAARAEASVLTFQTNIIGSALLTALLPLVWQAPTVPQWLMLIGIGLIATLGHLLITRAYVHAEASLLAPLAFTEIVMATILGWWYFGDWPDRWTFAGVTMLIASAVYISWRERQATARP</sequence>
<feature type="transmembrane region" description="Helical" evidence="1">
    <location>
        <begin position="151"/>
        <end position="168"/>
    </location>
</feature>
<dbReference type="Proteomes" id="UP000241362">
    <property type="component" value="Unassembled WGS sequence"/>
</dbReference>
<feature type="transmembrane region" description="Helical" evidence="1">
    <location>
        <begin position="207"/>
        <end position="226"/>
    </location>
</feature>
<feature type="domain" description="EamA" evidence="2">
    <location>
        <begin position="8"/>
        <end position="141"/>
    </location>
</feature>
<dbReference type="InterPro" id="IPR000620">
    <property type="entry name" value="EamA_dom"/>
</dbReference>
<dbReference type="PANTHER" id="PTHR22911:SF103">
    <property type="entry name" value="BLR2811 PROTEIN"/>
    <property type="match status" value="1"/>
</dbReference>
<feature type="transmembrane region" description="Helical" evidence="1">
    <location>
        <begin position="127"/>
        <end position="145"/>
    </location>
</feature>
<keyword evidence="1" id="KW-1133">Transmembrane helix</keyword>
<name>A0A2T4J7M8_FUSBL</name>
<evidence type="ECO:0000313" key="4">
    <source>
        <dbReference type="Proteomes" id="UP000241362"/>
    </source>
</evidence>
<dbReference type="EMBL" id="PZKE01000011">
    <property type="protein sequence ID" value="PTE13827.1"/>
    <property type="molecule type" value="Genomic_DNA"/>
</dbReference>
<comment type="caution">
    <text evidence="3">The sequence shown here is derived from an EMBL/GenBank/DDBJ whole genome shotgun (WGS) entry which is preliminary data.</text>
</comment>
<dbReference type="Pfam" id="PF00892">
    <property type="entry name" value="EamA"/>
    <property type="match status" value="2"/>
</dbReference>
<dbReference type="InterPro" id="IPR037185">
    <property type="entry name" value="EmrE-like"/>
</dbReference>
<feature type="transmembrane region" description="Helical" evidence="1">
    <location>
        <begin position="77"/>
        <end position="94"/>
    </location>
</feature>
<feature type="transmembrane region" description="Helical" evidence="1">
    <location>
        <begin position="263"/>
        <end position="281"/>
    </location>
</feature>
<feature type="transmembrane region" description="Helical" evidence="1">
    <location>
        <begin position="100"/>
        <end position="118"/>
    </location>
</feature>
<keyword evidence="1" id="KW-0812">Transmembrane</keyword>
<gene>
    <name evidence="3" type="ORF">C5F44_12325</name>
</gene>
<feature type="transmembrane region" description="Helical" evidence="1">
    <location>
        <begin position="180"/>
        <end position="201"/>
    </location>
</feature>
<reference evidence="3 4" key="1">
    <citation type="submission" date="2018-03" db="EMBL/GenBank/DDBJ databases">
        <title>Rhodobacter blasticus.</title>
        <authorList>
            <person name="Meyer T.E."/>
            <person name="Miller S."/>
            <person name="Lodha T."/>
            <person name="Gandham S."/>
            <person name="Chintalapati S."/>
            <person name="Chintalapati V.R."/>
        </authorList>
    </citation>
    <scope>NUCLEOTIDE SEQUENCE [LARGE SCALE GENOMIC DNA]</scope>
    <source>
        <strain evidence="3 4">DSM 2131</strain>
    </source>
</reference>
<evidence type="ECO:0000256" key="1">
    <source>
        <dbReference type="SAM" id="Phobius"/>
    </source>
</evidence>